<feature type="compositionally biased region" description="Low complexity" evidence="1">
    <location>
        <begin position="597"/>
        <end position="616"/>
    </location>
</feature>
<dbReference type="Proteomes" id="UP000774617">
    <property type="component" value="Unassembled WGS sequence"/>
</dbReference>
<feature type="region of interest" description="Disordered" evidence="1">
    <location>
        <begin position="67"/>
        <end position="380"/>
    </location>
</feature>
<gene>
    <name evidence="2" type="ORF">B0J12DRAFT_703047</name>
</gene>
<feature type="region of interest" description="Disordered" evidence="1">
    <location>
        <begin position="653"/>
        <end position="682"/>
    </location>
</feature>
<feature type="compositionally biased region" description="Low complexity" evidence="1">
    <location>
        <begin position="31"/>
        <end position="45"/>
    </location>
</feature>
<comment type="caution">
    <text evidence="2">The sequence shown here is derived from an EMBL/GenBank/DDBJ whole genome shotgun (WGS) entry which is preliminary data.</text>
</comment>
<name>A0ABQ8FZU1_9PEZI</name>
<dbReference type="EMBL" id="JAGTJR010000032">
    <property type="protein sequence ID" value="KAH7038897.1"/>
    <property type="molecule type" value="Genomic_DNA"/>
</dbReference>
<feature type="compositionally biased region" description="Polar residues" evidence="1">
    <location>
        <begin position="625"/>
        <end position="635"/>
    </location>
</feature>
<evidence type="ECO:0000313" key="2">
    <source>
        <dbReference type="EMBL" id="KAH7038897.1"/>
    </source>
</evidence>
<feature type="compositionally biased region" description="Basic and acidic residues" evidence="1">
    <location>
        <begin position="528"/>
        <end position="543"/>
    </location>
</feature>
<feature type="region of interest" description="Disordered" evidence="1">
    <location>
        <begin position="472"/>
        <end position="635"/>
    </location>
</feature>
<feature type="compositionally biased region" description="Pro residues" evidence="1">
    <location>
        <begin position="352"/>
        <end position="364"/>
    </location>
</feature>
<sequence>MDPQMNENPREGHSLRSEGSLPPEASSKAEQQQQQTQAGQPPQLQMGMAQQFHPYYPLPYAHMSYSGYGYPYPPSAQPHQPEGQQQDQAKGQQGMPQQSQHDNPRQHTLHPHQPYQQYGIPQYPYGYMPPTFNPHFAGAPMQAGSHESAPDPGYLALPQNERQDSIPRPQFPRAQPYGSYPMAPMIGGPFQPAAAHPFGNRADAQEEETPRPDLPAGASPHPNEAGTPAQQYHHDTYPPPPTSQASANPYPAIPRVPSFTLPGPTPSSTAAWGQAESLTPKPKATPAAPVSKGRKAKAAAPAPLDDEDDDDDDDDDPTTPTEACQPRARRSVRFILWKAPEERAPPASYSPQPQPSPQAPPPAEPWKMQMVPPAPYGGGASSDSMYACSLETERLHRRKVEMGKTKNVHEIRHTRDCVACQVTAEKERKAKKKNGKRRAPRSSGSACDRLWPCGRCLGKDARWSECKYSSLVDEPEDTEDEKAEQGEPAGESESAGEENPRCFPYGEMRQATLTSFAASTKGDAGGCEDIKGAETRLNEDSRSDAQIPSASALYSQNAIAPDTPSSPQFTTTERRPMTEPHPQPGTSAVDPALQDWNATTQPHPANNTAPTASTSTLKPVPAAPVQQSDPSRPTLTAEQMQYLANNPEAARLFMGLPGFGQPETPSLPESTQQLRQTSQAPP</sequence>
<feature type="compositionally biased region" description="Low complexity" evidence="1">
    <location>
        <begin position="279"/>
        <end position="289"/>
    </location>
</feature>
<feature type="compositionally biased region" description="Acidic residues" evidence="1">
    <location>
        <begin position="473"/>
        <end position="482"/>
    </location>
</feature>
<feature type="compositionally biased region" description="Polar residues" evidence="1">
    <location>
        <begin position="544"/>
        <end position="571"/>
    </location>
</feature>
<evidence type="ECO:0000313" key="3">
    <source>
        <dbReference type="Proteomes" id="UP000774617"/>
    </source>
</evidence>
<feature type="region of interest" description="Disordered" evidence="1">
    <location>
        <begin position="1"/>
        <end position="50"/>
    </location>
</feature>
<organism evidence="2 3">
    <name type="scientific">Macrophomina phaseolina</name>
    <dbReference type="NCBI Taxonomy" id="35725"/>
    <lineage>
        <taxon>Eukaryota</taxon>
        <taxon>Fungi</taxon>
        <taxon>Dikarya</taxon>
        <taxon>Ascomycota</taxon>
        <taxon>Pezizomycotina</taxon>
        <taxon>Dothideomycetes</taxon>
        <taxon>Dothideomycetes incertae sedis</taxon>
        <taxon>Botryosphaeriales</taxon>
        <taxon>Botryosphaeriaceae</taxon>
        <taxon>Macrophomina</taxon>
    </lineage>
</organism>
<feature type="compositionally biased region" description="Acidic residues" evidence="1">
    <location>
        <begin position="304"/>
        <end position="317"/>
    </location>
</feature>
<feature type="compositionally biased region" description="Basic residues" evidence="1">
    <location>
        <begin position="429"/>
        <end position="440"/>
    </location>
</feature>
<feature type="region of interest" description="Disordered" evidence="1">
    <location>
        <begin position="425"/>
        <end position="446"/>
    </location>
</feature>
<feature type="compositionally biased region" description="Low complexity" evidence="1">
    <location>
        <begin position="77"/>
        <end position="100"/>
    </location>
</feature>
<reference evidence="2 3" key="1">
    <citation type="journal article" date="2021" name="Nat. Commun.">
        <title>Genetic determinants of endophytism in the Arabidopsis root mycobiome.</title>
        <authorList>
            <person name="Mesny F."/>
            <person name="Miyauchi S."/>
            <person name="Thiergart T."/>
            <person name="Pickel B."/>
            <person name="Atanasova L."/>
            <person name="Karlsson M."/>
            <person name="Huettel B."/>
            <person name="Barry K.W."/>
            <person name="Haridas S."/>
            <person name="Chen C."/>
            <person name="Bauer D."/>
            <person name="Andreopoulos W."/>
            <person name="Pangilinan J."/>
            <person name="LaButti K."/>
            <person name="Riley R."/>
            <person name="Lipzen A."/>
            <person name="Clum A."/>
            <person name="Drula E."/>
            <person name="Henrissat B."/>
            <person name="Kohler A."/>
            <person name="Grigoriev I.V."/>
            <person name="Martin F.M."/>
            <person name="Hacquard S."/>
        </authorList>
    </citation>
    <scope>NUCLEOTIDE SEQUENCE [LARGE SCALE GENOMIC DNA]</scope>
    <source>
        <strain evidence="2 3">MPI-SDFR-AT-0080</strain>
    </source>
</reference>
<feature type="compositionally biased region" description="Low complexity" evidence="1">
    <location>
        <begin position="113"/>
        <end position="130"/>
    </location>
</feature>
<evidence type="ECO:0000256" key="1">
    <source>
        <dbReference type="SAM" id="MobiDB-lite"/>
    </source>
</evidence>
<keyword evidence="3" id="KW-1185">Reference proteome</keyword>
<protein>
    <recommendedName>
        <fullName evidence="4">Zn(2)-C6 fungal-type domain-containing protein</fullName>
    </recommendedName>
</protein>
<feature type="compositionally biased region" description="Polar residues" evidence="1">
    <location>
        <begin position="663"/>
        <end position="682"/>
    </location>
</feature>
<proteinExistence type="predicted"/>
<evidence type="ECO:0008006" key="4">
    <source>
        <dbReference type="Google" id="ProtNLM"/>
    </source>
</evidence>
<accession>A0ABQ8FZU1</accession>